<dbReference type="Gene3D" id="3.40.50.20">
    <property type="match status" value="1"/>
</dbReference>
<evidence type="ECO:0000313" key="4">
    <source>
        <dbReference type="Proteomes" id="UP000535491"/>
    </source>
</evidence>
<comment type="caution">
    <text evidence="3">The sequence shown here is derived from an EMBL/GenBank/DDBJ whole genome shotgun (WGS) entry which is preliminary data.</text>
</comment>
<keyword evidence="1" id="KW-0067">ATP-binding</keyword>
<dbReference type="Pfam" id="PF02655">
    <property type="entry name" value="ATP-grasp_3"/>
    <property type="match status" value="1"/>
</dbReference>
<dbReference type="GO" id="GO:0046872">
    <property type="term" value="F:metal ion binding"/>
    <property type="evidence" value="ECO:0007669"/>
    <property type="project" value="InterPro"/>
</dbReference>
<protein>
    <submittedName>
        <fullName evidence="3">ATP-grasp domain-containing protein</fullName>
    </submittedName>
</protein>
<reference evidence="3 4" key="1">
    <citation type="submission" date="2020-07" db="EMBL/GenBank/DDBJ databases">
        <authorList>
            <person name="Feng H."/>
        </authorList>
    </citation>
    <scope>NUCLEOTIDE SEQUENCE [LARGE SCALE GENOMIC DNA]</scope>
    <source>
        <strain evidence="4">s-10</strain>
    </source>
</reference>
<sequence>MRLLITGSRSYTALEMARHFNRAGCDVYVADCVKYPVCKGSNTVTQSFILPSPRENYRGFIDGLIQIIQQYRIDLLMPSSEEIFFIAGSLDKLRKYCRVFCDPFEKLNRLHNKWEFSRLTGSCRVKTPATILLQSPEDLKPFEGSAEKYVFKPVYGRFAARNLFGPDPSQIRQIQPGPHDPWLAQEYIQGGEYCSYHLAMDGEIKAHACYRPAYRMGRASGYYFHPVEHEEIAQFAAEIAQKLQFTGHLAFDFIETPAGSLYVLECNPRTTSGLHFLSQEELVSPFLPGEQAVPRRHAMEKPKMIGYAMMLNPFYHGVTGIRRWARDFGNADDVLFDRRDQRVLIYHFLSLLETLYVSFSKRISVKDAATSNIEWDGEKI</sequence>
<keyword evidence="1" id="KW-0547">Nucleotide-binding</keyword>
<dbReference type="InterPro" id="IPR003806">
    <property type="entry name" value="ATP-grasp_PylC-type"/>
</dbReference>
<organism evidence="3 4">
    <name type="scientific">Paenactinomyces guangxiensis</name>
    <dbReference type="NCBI Taxonomy" id="1490290"/>
    <lineage>
        <taxon>Bacteria</taxon>
        <taxon>Bacillati</taxon>
        <taxon>Bacillota</taxon>
        <taxon>Bacilli</taxon>
        <taxon>Bacillales</taxon>
        <taxon>Thermoactinomycetaceae</taxon>
        <taxon>Paenactinomyces</taxon>
    </lineage>
</organism>
<dbReference type="RefSeq" id="WP_181750606.1">
    <property type="nucleotide sequence ID" value="NZ_JACEIQ010000002.1"/>
</dbReference>
<dbReference type="SUPFAM" id="SSF56059">
    <property type="entry name" value="Glutathione synthetase ATP-binding domain-like"/>
    <property type="match status" value="1"/>
</dbReference>
<dbReference type="EMBL" id="JACEIQ010000002">
    <property type="protein sequence ID" value="MBA4493368.1"/>
    <property type="molecule type" value="Genomic_DNA"/>
</dbReference>
<name>A0A7W2A821_9BACL</name>
<dbReference type="Proteomes" id="UP000535491">
    <property type="component" value="Unassembled WGS sequence"/>
</dbReference>
<gene>
    <name evidence="3" type="ORF">H1191_03480</name>
</gene>
<keyword evidence="4" id="KW-1185">Reference proteome</keyword>
<dbReference type="GO" id="GO:0005524">
    <property type="term" value="F:ATP binding"/>
    <property type="evidence" value="ECO:0007669"/>
    <property type="project" value="UniProtKB-UniRule"/>
</dbReference>
<feature type="domain" description="ATP-grasp" evidence="2">
    <location>
        <begin position="117"/>
        <end position="294"/>
    </location>
</feature>
<evidence type="ECO:0000259" key="2">
    <source>
        <dbReference type="PROSITE" id="PS50975"/>
    </source>
</evidence>
<evidence type="ECO:0000313" key="3">
    <source>
        <dbReference type="EMBL" id="MBA4493368.1"/>
    </source>
</evidence>
<dbReference type="InterPro" id="IPR011761">
    <property type="entry name" value="ATP-grasp"/>
</dbReference>
<dbReference type="Gene3D" id="3.30.470.20">
    <property type="entry name" value="ATP-grasp fold, B domain"/>
    <property type="match status" value="1"/>
</dbReference>
<accession>A0A7W2A821</accession>
<dbReference type="PROSITE" id="PS50975">
    <property type="entry name" value="ATP_GRASP"/>
    <property type="match status" value="1"/>
</dbReference>
<dbReference type="AlphaFoldDB" id="A0A7W2A821"/>
<proteinExistence type="predicted"/>
<evidence type="ECO:0000256" key="1">
    <source>
        <dbReference type="PROSITE-ProRule" id="PRU00409"/>
    </source>
</evidence>